<evidence type="ECO:0000256" key="3">
    <source>
        <dbReference type="PROSITE-ProRule" id="PRU00221"/>
    </source>
</evidence>
<dbReference type="OrthoDB" id="10262475at2759"/>
<dbReference type="InterPro" id="IPR051179">
    <property type="entry name" value="WD_repeat_multifunction"/>
</dbReference>
<dbReference type="InterPro" id="IPR001680">
    <property type="entry name" value="WD40_rpt"/>
</dbReference>
<dbReference type="PROSITE" id="PS50082">
    <property type="entry name" value="WD_REPEATS_2"/>
    <property type="match status" value="1"/>
</dbReference>
<name>A0A3R7LDZ4_9TRYP</name>
<dbReference type="Gene3D" id="2.130.10.10">
    <property type="entry name" value="YVTN repeat-like/Quinoprotein amine dehydrogenase"/>
    <property type="match status" value="2"/>
</dbReference>
<reference evidence="4 5" key="1">
    <citation type="journal article" date="2018" name="BMC Genomics">
        <title>Genomic comparison of Trypanosoma conorhini and Trypanosoma rangeli to Trypanosoma cruzi strains of high and low virulence.</title>
        <authorList>
            <person name="Bradwell K.R."/>
            <person name="Koparde V.N."/>
            <person name="Matveyev A.V."/>
            <person name="Serrano M.G."/>
            <person name="Alves J.M."/>
            <person name="Parikh H."/>
            <person name="Huang B."/>
            <person name="Lee V."/>
            <person name="Espinosa-Alvarez O."/>
            <person name="Ortiz P.A."/>
            <person name="Costa-Martins A.G."/>
            <person name="Teixeira M.M."/>
            <person name="Buck G.A."/>
        </authorList>
    </citation>
    <scope>NUCLEOTIDE SEQUENCE [LARGE SCALE GENOMIC DNA]</scope>
    <source>
        <strain evidence="4 5">025E</strain>
    </source>
</reference>
<keyword evidence="2" id="KW-0677">Repeat</keyword>
<dbReference type="InterPro" id="IPR036322">
    <property type="entry name" value="WD40_repeat_dom_sf"/>
</dbReference>
<evidence type="ECO:0000256" key="2">
    <source>
        <dbReference type="ARBA" id="ARBA00022737"/>
    </source>
</evidence>
<dbReference type="PANTHER" id="PTHR19857">
    <property type="entry name" value="MITOCHONDRIAL DIVISION PROTEIN 1-RELATED"/>
    <property type="match status" value="1"/>
</dbReference>
<comment type="caution">
    <text evidence="4">The sequence shown here is derived from an EMBL/GenBank/DDBJ whole genome shotgun (WGS) entry which is preliminary data.</text>
</comment>
<dbReference type="EMBL" id="MKKU01000088">
    <property type="protein sequence ID" value="RNF25337.1"/>
    <property type="molecule type" value="Genomic_DNA"/>
</dbReference>
<accession>A0A3R7LDZ4</accession>
<dbReference type="Pfam" id="PF00400">
    <property type="entry name" value="WD40"/>
    <property type="match status" value="2"/>
</dbReference>
<organism evidence="4 5">
    <name type="scientific">Trypanosoma conorhini</name>
    <dbReference type="NCBI Taxonomy" id="83891"/>
    <lineage>
        <taxon>Eukaryota</taxon>
        <taxon>Discoba</taxon>
        <taxon>Euglenozoa</taxon>
        <taxon>Kinetoplastea</taxon>
        <taxon>Metakinetoplastina</taxon>
        <taxon>Trypanosomatida</taxon>
        <taxon>Trypanosomatidae</taxon>
        <taxon>Trypanosoma</taxon>
    </lineage>
</organism>
<sequence length="414" mass="44446">MEAHPHFPQFLLKHAEVTKMQNSLSASGTEMSMVKSLSRKRLVTAGSLCLRKNSDASALATPGLVLGTPAKKRRVRINTSVDVVDIAPRDVMVVTRERSLHINGAIALRSAFTGVPGDKFLCVVSAAVEGRFAVGSSMGNVYFLDEVGNSLIQAHMHESAIWDVSFKGRYQFATGCEDGNAVEWIFETGGAEGVALSPNLSTSLGNDVYCLTYLHGEPNSPLLVGGLSHSLILCSDNHEVRRLDISSNAQVMDCIPAGPTVLVGGSDGSLTAVDVNSGSVLTSFKGHSRKLPALTVRDANQFFTGSFDSTILSWDYRATDSPTGKPLMGELPTASVAHALKLKNYVTGLHCNDVHLAASVGENLYLWDVRNLKEVLGGYPQAWKGLSRGVRVNSASRCVVTASQDGYVRFWSFV</sequence>
<evidence type="ECO:0000313" key="5">
    <source>
        <dbReference type="Proteomes" id="UP000284403"/>
    </source>
</evidence>
<feature type="repeat" description="WD" evidence="3">
    <location>
        <begin position="399"/>
        <end position="414"/>
    </location>
</feature>
<protein>
    <submittedName>
        <fullName evidence="4">Uncharacterized protein</fullName>
    </submittedName>
</protein>
<evidence type="ECO:0000313" key="4">
    <source>
        <dbReference type="EMBL" id="RNF25337.1"/>
    </source>
</evidence>
<keyword evidence="5" id="KW-1185">Reference proteome</keyword>
<dbReference type="Proteomes" id="UP000284403">
    <property type="component" value="Unassembled WGS sequence"/>
</dbReference>
<dbReference type="AlphaFoldDB" id="A0A3R7LDZ4"/>
<dbReference type="InterPro" id="IPR015943">
    <property type="entry name" value="WD40/YVTN_repeat-like_dom_sf"/>
</dbReference>
<proteinExistence type="predicted"/>
<dbReference type="SMART" id="SM00320">
    <property type="entry name" value="WD40"/>
    <property type="match status" value="5"/>
</dbReference>
<dbReference type="SUPFAM" id="SSF50978">
    <property type="entry name" value="WD40 repeat-like"/>
    <property type="match status" value="1"/>
</dbReference>
<gene>
    <name evidence="4" type="ORF">Tco025E_02361</name>
</gene>
<dbReference type="GeneID" id="40315972"/>
<dbReference type="InterPro" id="IPR018391">
    <property type="entry name" value="PQQ_b-propeller_rpt"/>
</dbReference>
<dbReference type="FunFam" id="2.130.10.10:FF:001566">
    <property type="entry name" value="WD_domain_-_G-beta_repeat_-_putative"/>
    <property type="match status" value="1"/>
</dbReference>
<dbReference type="SMART" id="SM00564">
    <property type="entry name" value="PQQ"/>
    <property type="match status" value="2"/>
</dbReference>
<dbReference type="RefSeq" id="XP_029230698.1">
    <property type="nucleotide sequence ID" value="XM_029369288.1"/>
</dbReference>
<evidence type="ECO:0000256" key="1">
    <source>
        <dbReference type="ARBA" id="ARBA00022574"/>
    </source>
</evidence>
<keyword evidence="1 3" id="KW-0853">WD repeat</keyword>